<evidence type="ECO:0000313" key="3">
    <source>
        <dbReference type="Proteomes" id="UP000053523"/>
    </source>
</evidence>
<feature type="transmembrane region" description="Helical" evidence="1">
    <location>
        <begin position="20"/>
        <end position="45"/>
    </location>
</feature>
<name>A0A2K0AXV6_STAHA</name>
<proteinExistence type="predicted"/>
<keyword evidence="1" id="KW-0472">Membrane</keyword>
<gene>
    <name evidence="2" type="ORF">AL503_000665</name>
</gene>
<organism evidence="2 3">
    <name type="scientific">Staphylococcus haemolyticus</name>
    <dbReference type="NCBI Taxonomy" id="1283"/>
    <lineage>
        <taxon>Bacteria</taxon>
        <taxon>Bacillati</taxon>
        <taxon>Bacillota</taxon>
        <taxon>Bacilli</taxon>
        <taxon>Bacillales</taxon>
        <taxon>Staphylococcaceae</taxon>
        <taxon>Staphylococcus</taxon>
    </lineage>
</organism>
<dbReference type="EMBL" id="LORN02000006">
    <property type="protein sequence ID" value="PNN29855.1"/>
    <property type="molecule type" value="Genomic_DNA"/>
</dbReference>
<evidence type="ECO:0000256" key="1">
    <source>
        <dbReference type="SAM" id="Phobius"/>
    </source>
</evidence>
<comment type="caution">
    <text evidence="2">The sequence shown here is derived from an EMBL/GenBank/DDBJ whole genome shotgun (WGS) entry which is preliminary data.</text>
</comment>
<keyword evidence="1" id="KW-0812">Transmembrane</keyword>
<sequence>MVVSFLIYFTFNFKEALLLFALSLAYITSVVPFFCGLILIVGSVAKLKLYAHLYKTIKANIVLTGKRFVSINYFSFFSINII</sequence>
<dbReference type="Proteomes" id="UP000053523">
    <property type="component" value="Unassembled WGS sequence"/>
</dbReference>
<reference evidence="2 3" key="1">
    <citation type="submission" date="2017-12" db="EMBL/GenBank/DDBJ databases">
        <title>FDA dAtabase for Regulatory Grade micrObial Sequences (FDA-ARGOS): Supporting development and validation of Infectious Disease Dx tests.</title>
        <authorList>
            <person name="Hoffmann M."/>
            <person name="Allard M."/>
            <person name="Evans P."/>
            <person name="Brown E."/>
            <person name="Tallon L."/>
            <person name="Sadzewicz L."/>
            <person name="Sengamalay N."/>
            <person name="Ott S."/>
            <person name="Godinez A."/>
            <person name="Nagaraj S."/>
            <person name="Vavikolanu K."/>
            <person name="Aluvathingal J."/>
            <person name="Nadendla S."/>
            <person name="Sichtig H."/>
        </authorList>
    </citation>
    <scope>NUCLEOTIDE SEQUENCE [LARGE SCALE GENOMIC DNA]</scope>
    <source>
        <strain evidence="2 3">FDAARGOS_148</strain>
    </source>
</reference>
<keyword evidence="1" id="KW-1133">Transmembrane helix</keyword>
<evidence type="ECO:0000313" key="2">
    <source>
        <dbReference type="EMBL" id="PNN29855.1"/>
    </source>
</evidence>
<accession>A0A2K0AXV6</accession>
<protein>
    <submittedName>
        <fullName evidence="2">Uncharacterized protein</fullName>
    </submittedName>
</protein>
<dbReference type="AlphaFoldDB" id="A0A2K0AXV6"/>